<keyword evidence="4" id="KW-0804">Transcription</keyword>
<dbReference type="GO" id="GO:0043565">
    <property type="term" value="F:sequence-specific DNA binding"/>
    <property type="evidence" value="ECO:0007669"/>
    <property type="project" value="TreeGrafter"/>
</dbReference>
<dbReference type="Proteomes" id="UP000005206">
    <property type="component" value="Chromosome 13"/>
</dbReference>
<dbReference type="AlphaFoldDB" id="C7ZE23"/>
<accession>C7ZE23</accession>
<dbReference type="GeneID" id="9669860"/>
<evidence type="ECO:0000256" key="4">
    <source>
        <dbReference type="ARBA" id="ARBA00023163"/>
    </source>
</evidence>
<dbReference type="Pfam" id="PF04082">
    <property type="entry name" value="Fungal_trans"/>
    <property type="match status" value="1"/>
</dbReference>
<sequence length="543" mass="60743">MFLAHSLMERSLLTSSLPVGTVGTLVSMEGDPALNFEHSPTPVKVKFVAWIAKLSARIRNVTDKSGYLESILQQNQLLRARVQSGRSARDTPEAAVVEPTHNHESTTSTEPSRNPVLENNPWFIPLDSFQVPLRVGESADTAFATRVRQLASATAPTRLVSAIQPRIRSIWTLLDRFVENPASLDMFSKSKIFALLALGKLYSSRYELLSAYERWHSAYFLASSATRHCAVMGLNFNIPETHLHDGAAREHLIRVWWTSYLLDHTCAAINGQMVSIQDYDVCVSFPSSDGLNPNEMSEFANPHYMSARVELVRILSKIIKSLYGRANQSESFLQRVQNALKGLKSWLQRLPEPLRMNQAVAGDSGAVRSLHLFFNQCMIMTSRPLLLHVIQHQKEMNRSSGHDTPHPIHENIQAIVTSCIRLLNNPENARDLEDFKLCDQLLKKLKDSGSLPAMEFYQHLEALKIGLATFTPTRPNSDGETTLGTPRATNVVAHILHLSAAGEYIDSLLRDLEEFGIREDGSTRLDHLVKLRLDGWPVGEVNG</sequence>
<dbReference type="SMART" id="SM00906">
    <property type="entry name" value="Fungal_trans"/>
    <property type="match status" value="1"/>
</dbReference>
<comment type="subcellular location">
    <subcellularLocation>
        <location evidence="1">Nucleus</location>
    </subcellularLocation>
</comment>
<gene>
    <name evidence="8" type="ORF">NECHADRAFT_88291</name>
</gene>
<evidence type="ECO:0000256" key="3">
    <source>
        <dbReference type="ARBA" id="ARBA00023125"/>
    </source>
</evidence>
<dbReference type="GO" id="GO:0008270">
    <property type="term" value="F:zinc ion binding"/>
    <property type="evidence" value="ECO:0007669"/>
    <property type="project" value="InterPro"/>
</dbReference>
<dbReference type="GO" id="GO:0006351">
    <property type="term" value="P:DNA-templated transcription"/>
    <property type="evidence" value="ECO:0007669"/>
    <property type="project" value="InterPro"/>
</dbReference>
<evidence type="ECO:0000256" key="2">
    <source>
        <dbReference type="ARBA" id="ARBA00023015"/>
    </source>
</evidence>
<keyword evidence="3" id="KW-0238">DNA-binding</keyword>
<feature type="domain" description="Xylanolytic transcriptional activator regulatory" evidence="7">
    <location>
        <begin position="218"/>
        <end position="292"/>
    </location>
</feature>
<dbReference type="RefSeq" id="XP_003043543.1">
    <property type="nucleotide sequence ID" value="XM_003043497.1"/>
</dbReference>
<evidence type="ECO:0000313" key="8">
    <source>
        <dbReference type="EMBL" id="EEU37830.1"/>
    </source>
</evidence>
<evidence type="ECO:0000256" key="1">
    <source>
        <dbReference type="ARBA" id="ARBA00004123"/>
    </source>
</evidence>
<dbReference type="CDD" id="cd12148">
    <property type="entry name" value="fungal_TF_MHR"/>
    <property type="match status" value="1"/>
</dbReference>
<dbReference type="InterPro" id="IPR007219">
    <property type="entry name" value="XnlR_reg_dom"/>
</dbReference>
<keyword evidence="9" id="KW-1185">Reference proteome</keyword>
<proteinExistence type="predicted"/>
<evidence type="ECO:0000259" key="7">
    <source>
        <dbReference type="SMART" id="SM00906"/>
    </source>
</evidence>
<dbReference type="InterPro" id="IPR051711">
    <property type="entry name" value="Stress_Response_Reg"/>
</dbReference>
<dbReference type="HOGENOM" id="CLU_501599_0_0_1"/>
<reference evidence="8 9" key="1">
    <citation type="journal article" date="2009" name="PLoS Genet.">
        <title>The genome of Nectria haematococca: contribution of supernumerary chromosomes to gene expansion.</title>
        <authorList>
            <person name="Coleman J.J."/>
            <person name="Rounsley S.D."/>
            <person name="Rodriguez-Carres M."/>
            <person name="Kuo A."/>
            <person name="Wasmann C.C."/>
            <person name="Grimwood J."/>
            <person name="Schmutz J."/>
            <person name="Taga M."/>
            <person name="White G.J."/>
            <person name="Zhou S."/>
            <person name="Schwartz D.C."/>
            <person name="Freitag M."/>
            <person name="Ma L.J."/>
            <person name="Danchin E.G."/>
            <person name="Henrissat B."/>
            <person name="Coutinho P.M."/>
            <person name="Nelson D.R."/>
            <person name="Straney D."/>
            <person name="Napoli C.A."/>
            <person name="Barker B.M."/>
            <person name="Gribskov M."/>
            <person name="Rep M."/>
            <person name="Kroken S."/>
            <person name="Molnar I."/>
            <person name="Rensing C."/>
            <person name="Kennell J.C."/>
            <person name="Zamora J."/>
            <person name="Farman M.L."/>
            <person name="Selker E.U."/>
            <person name="Salamov A."/>
            <person name="Shapiro H."/>
            <person name="Pangilinan J."/>
            <person name="Lindquist E."/>
            <person name="Lamers C."/>
            <person name="Grigoriev I.V."/>
            <person name="Geiser D.M."/>
            <person name="Covert S.F."/>
            <person name="Temporini E."/>
            <person name="Vanetten H.D."/>
        </authorList>
    </citation>
    <scope>NUCLEOTIDE SEQUENCE [LARGE SCALE GENOMIC DNA]</scope>
    <source>
        <strain evidence="9">ATCC MYA-4622 / CBS 123669 / FGSC 9596 / NRRL 45880 / 77-13-4</strain>
    </source>
</reference>
<keyword evidence="2" id="KW-0805">Transcription regulation</keyword>
<dbReference type="GO" id="GO:0045944">
    <property type="term" value="P:positive regulation of transcription by RNA polymerase II"/>
    <property type="evidence" value="ECO:0007669"/>
    <property type="project" value="TreeGrafter"/>
</dbReference>
<evidence type="ECO:0000313" key="9">
    <source>
        <dbReference type="Proteomes" id="UP000005206"/>
    </source>
</evidence>
<dbReference type="PANTHER" id="PTHR47540:SF6">
    <property type="entry name" value="ZN(II)2CYS6 TRANSCRIPTION FACTOR (EUROFUNG)"/>
    <property type="match status" value="1"/>
</dbReference>
<dbReference type="OrthoDB" id="3990906at2759"/>
<feature type="region of interest" description="Disordered" evidence="6">
    <location>
        <begin position="83"/>
        <end position="115"/>
    </location>
</feature>
<name>C7ZE23_FUSV7</name>
<dbReference type="GO" id="GO:0005634">
    <property type="term" value="C:nucleus"/>
    <property type="evidence" value="ECO:0007669"/>
    <property type="project" value="UniProtKB-SubCell"/>
</dbReference>
<protein>
    <recommendedName>
        <fullName evidence="7">Xylanolytic transcriptional activator regulatory domain-containing protein</fullName>
    </recommendedName>
</protein>
<evidence type="ECO:0000256" key="6">
    <source>
        <dbReference type="SAM" id="MobiDB-lite"/>
    </source>
</evidence>
<organism evidence="8 9">
    <name type="scientific">Fusarium vanettenii (strain ATCC MYA-4622 / CBS 123669 / FGSC 9596 / NRRL 45880 / 77-13-4)</name>
    <name type="common">Fusarium solani subsp. pisi</name>
    <dbReference type="NCBI Taxonomy" id="660122"/>
    <lineage>
        <taxon>Eukaryota</taxon>
        <taxon>Fungi</taxon>
        <taxon>Dikarya</taxon>
        <taxon>Ascomycota</taxon>
        <taxon>Pezizomycotina</taxon>
        <taxon>Sordariomycetes</taxon>
        <taxon>Hypocreomycetidae</taxon>
        <taxon>Hypocreales</taxon>
        <taxon>Nectriaceae</taxon>
        <taxon>Fusarium</taxon>
        <taxon>Fusarium solani species complex</taxon>
        <taxon>Fusarium vanettenii</taxon>
    </lineage>
</organism>
<dbReference type="PANTHER" id="PTHR47540">
    <property type="entry name" value="THIAMINE REPRESSIBLE GENES REGULATORY PROTEIN THI5"/>
    <property type="match status" value="1"/>
</dbReference>
<dbReference type="KEGG" id="nhe:NECHADRAFT_88291"/>
<dbReference type="eggNOG" id="ENOG502RZ2S">
    <property type="taxonomic scope" value="Eukaryota"/>
</dbReference>
<dbReference type="InParanoid" id="C7ZE23"/>
<dbReference type="VEuPathDB" id="FungiDB:NECHADRAFT_88291"/>
<evidence type="ECO:0000256" key="5">
    <source>
        <dbReference type="ARBA" id="ARBA00023242"/>
    </source>
</evidence>
<dbReference type="EMBL" id="GG698920">
    <property type="protein sequence ID" value="EEU37830.1"/>
    <property type="molecule type" value="Genomic_DNA"/>
</dbReference>
<keyword evidence="5" id="KW-0539">Nucleus</keyword>